<reference evidence="1" key="1">
    <citation type="submission" date="2020-05" db="UniProtKB">
        <authorList>
            <consortium name="EnsemblMetazoa"/>
        </authorList>
    </citation>
    <scope>IDENTIFICATION</scope>
    <source>
        <strain evidence="1">Yale</strain>
    </source>
</reference>
<protein>
    <submittedName>
        <fullName evidence="1">Uncharacterized protein</fullName>
    </submittedName>
</protein>
<dbReference type="GO" id="GO:0005739">
    <property type="term" value="C:mitochondrion"/>
    <property type="evidence" value="ECO:0007669"/>
    <property type="project" value="GOC"/>
</dbReference>
<dbReference type="InterPro" id="IPR030664">
    <property type="entry name" value="SdhA/FrdA/AprA"/>
</dbReference>
<dbReference type="AlphaFoldDB" id="A0A1B0G7C5"/>
<dbReference type="Proteomes" id="UP000092444">
    <property type="component" value="Unassembled WGS sequence"/>
</dbReference>
<dbReference type="PANTHER" id="PTHR11632">
    <property type="entry name" value="SUCCINATE DEHYDROGENASE 2 FLAVOPROTEIN SUBUNIT"/>
    <property type="match status" value="1"/>
</dbReference>
<keyword evidence="2" id="KW-1185">Reference proteome</keyword>
<dbReference type="PANTHER" id="PTHR11632:SF51">
    <property type="entry name" value="SUCCINATE DEHYDROGENASE [UBIQUINONE] FLAVOPROTEIN SUBUNIT, MITOCHONDRIAL"/>
    <property type="match status" value="1"/>
</dbReference>
<evidence type="ECO:0000313" key="1">
    <source>
        <dbReference type="EnsemblMetazoa" id="GMOY009218-PA"/>
    </source>
</evidence>
<dbReference type="EMBL" id="CCAG010006831">
    <property type="status" value="NOT_ANNOTATED_CDS"/>
    <property type="molecule type" value="Genomic_DNA"/>
</dbReference>
<dbReference type="GO" id="GO:0006121">
    <property type="term" value="P:mitochondrial electron transport, succinate to ubiquinone"/>
    <property type="evidence" value="ECO:0007669"/>
    <property type="project" value="TreeGrafter"/>
</dbReference>
<proteinExistence type="predicted"/>
<name>A0A1B0G7C5_GLOMM</name>
<evidence type="ECO:0000313" key="2">
    <source>
        <dbReference type="Proteomes" id="UP000092444"/>
    </source>
</evidence>
<dbReference type="GO" id="GO:0008177">
    <property type="term" value="F:succinate dehydrogenase (quinone) activity"/>
    <property type="evidence" value="ECO:0007669"/>
    <property type="project" value="TreeGrafter"/>
</dbReference>
<sequence>MKNLHNQTTNRKKSGVERENFEKVDVVYFLLIAKGGQAHRCCAVADRIGHSLLHTCRGVIALNLEDCSLHRFRARSTVLTIGFDGEVWNGDKLREGEDTMMSSYHFYEIFKKKKKKKKNPEKS</sequence>
<dbReference type="STRING" id="37546.A0A1B0G7C5"/>
<dbReference type="GO" id="GO:0050660">
    <property type="term" value="F:flavin adenine dinucleotide binding"/>
    <property type="evidence" value="ECO:0007669"/>
    <property type="project" value="TreeGrafter"/>
</dbReference>
<organism evidence="1 2">
    <name type="scientific">Glossina morsitans morsitans</name>
    <name type="common">Savannah tsetse fly</name>
    <dbReference type="NCBI Taxonomy" id="37546"/>
    <lineage>
        <taxon>Eukaryota</taxon>
        <taxon>Metazoa</taxon>
        <taxon>Ecdysozoa</taxon>
        <taxon>Arthropoda</taxon>
        <taxon>Hexapoda</taxon>
        <taxon>Insecta</taxon>
        <taxon>Pterygota</taxon>
        <taxon>Neoptera</taxon>
        <taxon>Endopterygota</taxon>
        <taxon>Diptera</taxon>
        <taxon>Brachycera</taxon>
        <taxon>Muscomorpha</taxon>
        <taxon>Hippoboscoidea</taxon>
        <taxon>Glossinidae</taxon>
        <taxon>Glossina</taxon>
    </lineage>
</organism>
<dbReference type="VEuPathDB" id="VectorBase:GMOY009218"/>
<dbReference type="GO" id="GO:0009055">
    <property type="term" value="F:electron transfer activity"/>
    <property type="evidence" value="ECO:0007669"/>
    <property type="project" value="TreeGrafter"/>
</dbReference>
<dbReference type="EnsemblMetazoa" id="GMOY009218-RA">
    <property type="protein sequence ID" value="GMOY009218-PA"/>
    <property type="gene ID" value="GMOY009218"/>
</dbReference>
<accession>A0A1B0G7C5</accession>